<dbReference type="PANTHER" id="PTHR10491:SF4">
    <property type="entry name" value="METHIONINE ADENOSYLTRANSFERASE 2 SUBUNIT BETA"/>
    <property type="match status" value="1"/>
</dbReference>
<evidence type="ECO:0000313" key="8">
    <source>
        <dbReference type="EMBL" id="GAM63360.1"/>
    </source>
</evidence>
<evidence type="ECO:0000256" key="6">
    <source>
        <dbReference type="RuleBase" id="RU364082"/>
    </source>
</evidence>
<keyword evidence="6" id="KW-0521">NADP</keyword>
<evidence type="ECO:0000313" key="9">
    <source>
        <dbReference type="Proteomes" id="UP000031670"/>
    </source>
</evidence>
<keyword evidence="6" id="KW-0560">Oxidoreductase</keyword>
<dbReference type="EC" id="1.1.1.133" evidence="3 6"/>
<dbReference type="AlphaFoldDB" id="A0A0B8P980"/>
<reference evidence="8 9" key="2">
    <citation type="submission" date="2015-01" db="EMBL/GenBank/DDBJ databases">
        <authorList>
            <consortium name="NBRP consortium"/>
            <person name="Sawabe T."/>
            <person name="Meirelles P."/>
            <person name="Feng G."/>
            <person name="Sayaka M."/>
            <person name="Hattori M."/>
            <person name="Ohkuma M."/>
        </authorList>
    </citation>
    <scope>NUCLEOTIDE SEQUENCE [LARGE SCALE GENOMIC DNA]</scope>
    <source>
        <strain evidence="8 9">JCM19232</strain>
    </source>
</reference>
<dbReference type="Pfam" id="PF04321">
    <property type="entry name" value="RmlD_sub_bind"/>
    <property type="match status" value="1"/>
</dbReference>
<dbReference type="Gene3D" id="3.40.50.720">
    <property type="entry name" value="NAD(P)-binding Rossmann-like Domain"/>
    <property type="match status" value="1"/>
</dbReference>
<evidence type="ECO:0000256" key="4">
    <source>
        <dbReference type="ARBA" id="ARBA00017099"/>
    </source>
</evidence>
<dbReference type="InterPro" id="IPR036291">
    <property type="entry name" value="NAD(P)-bd_dom_sf"/>
</dbReference>
<dbReference type="Proteomes" id="UP000031670">
    <property type="component" value="Unassembled WGS sequence"/>
</dbReference>
<dbReference type="Gene3D" id="3.90.25.10">
    <property type="entry name" value="UDP-galactose 4-epimerase, domain 1"/>
    <property type="match status" value="1"/>
</dbReference>
<evidence type="ECO:0000256" key="1">
    <source>
        <dbReference type="ARBA" id="ARBA00004781"/>
    </source>
</evidence>
<comment type="similarity">
    <text evidence="2 6">Belongs to the dTDP-4-dehydrorhamnose reductase family.</text>
</comment>
<sequence>MKTMLRLGKDRDALSIVGDQYGGPTYAGDIACALVEMIEQLSEQADSSKYGVYHFSGSPHVSWFEFAKLIFAEAEKASMLTAPELSSITTDMYPTPASRPENSKMNCAKIKQVFGIGPSNWQAALTDIKAYTG</sequence>
<feature type="domain" description="RmlD-like substrate binding" evidence="7">
    <location>
        <begin position="2"/>
        <end position="128"/>
    </location>
</feature>
<evidence type="ECO:0000256" key="5">
    <source>
        <dbReference type="ARBA" id="ARBA00048200"/>
    </source>
</evidence>
<dbReference type="EMBL" id="BBSA01000008">
    <property type="protein sequence ID" value="GAM63360.1"/>
    <property type="molecule type" value="Genomic_DNA"/>
</dbReference>
<comment type="function">
    <text evidence="6">Catalyzes the reduction of dTDP-6-deoxy-L-lyxo-4-hexulose to yield dTDP-L-rhamnose.</text>
</comment>
<organism evidence="8 9">
    <name type="scientific">Vibrio ishigakensis</name>
    <dbReference type="NCBI Taxonomy" id="1481914"/>
    <lineage>
        <taxon>Bacteria</taxon>
        <taxon>Pseudomonadati</taxon>
        <taxon>Pseudomonadota</taxon>
        <taxon>Gammaproteobacteria</taxon>
        <taxon>Vibrionales</taxon>
        <taxon>Vibrionaceae</taxon>
        <taxon>Vibrio</taxon>
    </lineage>
</organism>
<dbReference type="SUPFAM" id="SSF51735">
    <property type="entry name" value="NAD(P)-binding Rossmann-fold domains"/>
    <property type="match status" value="1"/>
</dbReference>
<accession>A0A0B8P980</accession>
<dbReference type="GO" id="GO:0008831">
    <property type="term" value="F:dTDP-4-dehydrorhamnose reductase activity"/>
    <property type="evidence" value="ECO:0007669"/>
    <property type="project" value="UniProtKB-EC"/>
</dbReference>
<dbReference type="InterPro" id="IPR029903">
    <property type="entry name" value="RmlD-like-bd"/>
</dbReference>
<reference evidence="8 9" key="1">
    <citation type="submission" date="2015-01" db="EMBL/GenBank/DDBJ databases">
        <title>Vibrio sp. C5 JCM 19232 whole genome shotgun sequence.</title>
        <authorList>
            <person name="Sawabe T."/>
            <person name="Meirelles P."/>
            <person name="Feng G."/>
            <person name="Sayaka M."/>
            <person name="Hattori M."/>
            <person name="Ohkuma M."/>
        </authorList>
    </citation>
    <scope>NUCLEOTIDE SEQUENCE [LARGE SCALE GENOMIC DNA]</scope>
    <source>
        <strain evidence="8 9">JCM19232</strain>
    </source>
</reference>
<dbReference type="UniPathway" id="UPA00124"/>
<dbReference type="PANTHER" id="PTHR10491">
    <property type="entry name" value="DTDP-4-DEHYDRORHAMNOSE REDUCTASE"/>
    <property type="match status" value="1"/>
</dbReference>
<evidence type="ECO:0000256" key="2">
    <source>
        <dbReference type="ARBA" id="ARBA00010944"/>
    </source>
</evidence>
<proteinExistence type="inferred from homology"/>
<comment type="pathway">
    <text evidence="1 6">Carbohydrate biosynthesis; dTDP-L-rhamnose biosynthesis.</text>
</comment>
<evidence type="ECO:0000259" key="7">
    <source>
        <dbReference type="Pfam" id="PF04321"/>
    </source>
</evidence>
<dbReference type="InterPro" id="IPR005913">
    <property type="entry name" value="dTDP_dehydrorham_reduct"/>
</dbReference>
<comment type="cofactor">
    <cofactor evidence="6">
        <name>Mg(2+)</name>
        <dbReference type="ChEBI" id="CHEBI:18420"/>
    </cofactor>
    <text evidence="6">Binds 1 Mg(2+) ion per monomer.</text>
</comment>
<name>A0A0B8P980_9VIBR</name>
<gene>
    <name evidence="8" type="ORF">JCM19232_1507</name>
</gene>
<protein>
    <recommendedName>
        <fullName evidence="4 6">dTDP-4-dehydrorhamnose reductase</fullName>
        <ecNumber evidence="3 6">1.1.1.133</ecNumber>
    </recommendedName>
</protein>
<dbReference type="UniPathway" id="UPA00281"/>
<comment type="catalytic activity">
    <reaction evidence="5 6">
        <text>dTDP-beta-L-rhamnose + NADP(+) = dTDP-4-dehydro-beta-L-rhamnose + NADPH + H(+)</text>
        <dbReference type="Rhea" id="RHEA:21796"/>
        <dbReference type="ChEBI" id="CHEBI:15378"/>
        <dbReference type="ChEBI" id="CHEBI:57510"/>
        <dbReference type="ChEBI" id="CHEBI:57783"/>
        <dbReference type="ChEBI" id="CHEBI:58349"/>
        <dbReference type="ChEBI" id="CHEBI:62830"/>
        <dbReference type="EC" id="1.1.1.133"/>
    </reaction>
</comment>
<comment type="caution">
    <text evidence="8">The sequence shown here is derived from an EMBL/GenBank/DDBJ whole genome shotgun (WGS) entry which is preliminary data.</text>
</comment>
<dbReference type="GO" id="GO:0009243">
    <property type="term" value="P:O antigen biosynthetic process"/>
    <property type="evidence" value="ECO:0007669"/>
    <property type="project" value="UniProtKB-UniPathway"/>
</dbReference>
<dbReference type="GO" id="GO:0019305">
    <property type="term" value="P:dTDP-rhamnose biosynthetic process"/>
    <property type="evidence" value="ECO:0007669"/>
    <property type="project" value="UniProtKB-UniPathway"/>
</dbReference>
<evidence type="ECO:0000256" key="3">
    <source>
        <dbReference type="ARBA" id="ARBA00012929"/>
    </source>
</evidence>